<evidence type="ECO:0000256" key="1">
    <source>
        <dbReference type="SAM" id="MobiDB-lite"/>
    </source>
</evidence>
<sequence>MPVRAKSAGDVRADGEGRALAERELTRGPIERLSPQTTSEKTATSTN</sequence>
<protein>
    <submittedName>
        <fullName evidence="2">Uncharacterized protein</fullName>
    </submittedName>
</protein>
<reference evidence="2" key="1">
    <citation type="submission" date="2022-06" db="EMBL/GenBank/DDBJ databases">
        <title>Genome public.</title>
        <authorList>
            <person name="Sun Q."/>
        </authorList>
    </citation>
    <scope>NUCLEOTIDE SEQUENCE</scope>
    <source>
        <strain evidence="2">CWNU-1</strain>
    </source>
</reference>
<gene>
    <name evidence="2" type="ORF">NBG84_38865</name>
</gene>
<comment type="caution">
    <text evidence="2">The sequence shown here is derived from an EMBL/GenBank/DDBJ whole genome shotgun (WGS) entry which is preliminary data.</text>
</comment>
<organism evidence="2 3">
    <name type="scientific">Streptomyces albipurpureus</name>
    <dbReference type="NCBI Taxonomy" id="2897419"/>
    <lineage>
        <taxon>Bacteria</taxon>
        <taxon>Bacillati</taxon>
        <taxon>Actinomycetota</taxon>
        <taxon>Actinomycetes</taxon>
        <taxon>Kitasatosporales</taxon>
        <taxon>Streptomycetaceae</taxon>
        <taxon>Streptomyces</taxon>
    </lineage>
</organism>
<evidence type="ECO:0000313" key="2">
    <source>
        <dbReference type="EMBL" id="MCM2394168.1"/>
    </source>
</evidence>
<proteinExistence type="predicted"/>
<accession>A0ABT0V001</accession>
<feature type="compositionally biased region" description="Polar residues" evidence="1">
    <location>
        <begin position="34"/>
        <end position="47"/>
    </location>
</feature>
<feature type="region of interest" description="Disordered" evidence="1">
    <location>
        <begin position="1"/>
        <end position="47"/>
    </location>
</feature>
<evidence type="ECO:0000313" key="3">
    <source>
        <dbReference type="Proteomes" id="UP001431429"/>
    </source>
</evidence>
<feature type="compositionally biased region" description="Basic and acidic residues" evidence="1">
    <location>
        <begin position="7"/>
        <end position="30"/>
    </location>
</feature>
<dbReference type="Proteomes" id="UP001431429">
    <property type="component" value="Unassembled WGS sequence"/>
</dbReference>
<dbReference type="EMBL" id="JAMQAW010000101">
    <property type="protein sequence ID" value="MCM2394168.1"/>
    <property type="molecule type" value="Genomic_DNA"/>
</dbReference>
<dbReference type="RefSeq" id="WP_250924451.1">
    <property type="nucleotide sequence ID" value="NZ_JAMQAW010000101.1"/>
</dbReference>
<keyword evidence="3" id="KW-1185">Reference proteome</keyword>
<name>A0ABT0V001_9ACTN</name>